<keyword evidence="1" id="KW-0812">Transmembrane</keyword>
<organism evidence="2 3">
    <name type="scientific">Xenoophorus captivus</name>
    <dbReference type="NCBI Taxonomy" id="1517983"/>
    <lineage>
        <taxon>Eukaryota</taxon>
        <taxon>Metazoa</taxon>
        <taxon>Chordata</taxon>
        <taxon>Craniata</taxon>
        <taxon>Vertebrata</taxon>
        <taxon>Euteleostomi</taxon>
        <taxon>Actinopterygii</taxon>
        <taxon>Neopterygii</taxon>
        <taxon>Teleostei</taxon>
        <taxon>Neoteleostei</taxon>
        <taxon>Acanthomorphata</taxon>
        <taxon>Ovalentaria</taxon>
        <taxon>Atherinomorphae</taxon>
        <taxon>Cyprinodontiformes</taxon>
        <taxon>Goodeidae</taxon>
        <taxon>Xenoophorus</taxon>
    </lineage>
</organism>
<protein>
    <submittedName>
        <fullName evidence="2">Uncharacterized protein</fullName>
    </submittedName>
</protein>
<comment type="caution">
    <text evidence="2">The sequence shown here is derived from an EMBL/GenBank/DDBJ whole genome shotgun (WGS) entry which is preliminary data.</text>
</comment>
<accession>A0ABV0R0Y9</accession>
<feature type="transmembrane region" description="Helical" evidence="1">
    <location>
        <begin position="12"/>
        <end position="35"/>
    </location>
</feature>
<name>A0ABV0R0Y9_9TELE</name>
<sequence length="51" mass="5801">LYPSVLLTTYSTIPTSISIFLTVFAVILKVLHLFVEKYASNSRLTGWRKPD</sequence>
<evidence type="ECO:0000256" key="1">
    <source>
        <dbReference type="SAM" id="Phobius"/>
    </source>
</evidence>
<gene>
    <name evidence="2" type="ORF">XENOCAPTIV_018092</name>
</gene>
<evidence type="ECO:0000313" key="2">
    <source>
        <dbReference type="EMBL" id="MEQ2201784.1"/>
    </source>
</evidence>
<reference evidence="2 3" key="1">
    <citation type="submission" date="2021-06" db="EMBL/GenBank/DDBJ databases">
        <authorList>
            <person name="Palmer J.M."/>
        </authorList>
    </citation>
    <scope>NUCLEOTIDE SEQUENCE [LARGE SCALE GENOMIC DNA]</scope>
    <source>
        <strain evidence="2 3">XC_2019</strain>
        <tissue evidence="2">Muscle</tissue>
    </source>
</reference>
<dbReference type="Proteomes" id="UP001434883">
    <property type="component" value="Unassembled WGS sequence"/>
</dbReference>
<feature type="non-terminal residue" evidence="2">
    <location>
        <position position="1"/>
    </location>
</feature>
<keyword evidence="3" id="KW-1185">Reference proteome</keyword>
<proteinExistence type="predicted"/>
<dbReference type="EMBL" id="JAHRIN010028998">
    <property type="protein sequence ID" value="MEQ2201784.1"/>
    <property type="molecule type" value="Genomic_DNA"/>
</dbReference>
<keyword evidence="1" id="KW-0472">Membrane</keyword>
<evidence type="ECO:0000313" key="3">
    <source>
        <dbReference type="Proteomes" id="UP001434883"/>
    </source>
</evidence>
<keyword evidence="1" id="KW-1133">Transmembrane helix</keyword>